<name>A0ABR2HK47_9PEZI</name>
<evidence type="ECO:0000256" key="1">
    <source>
        <dbReference type="SAM" id="MobiDB-lite"/>
    </source>
</evidence>
<gene>
    <name evidence="2" type="ORF">PGQ11_014818</name>
</gene>
<keyword evidence="3" id="KW-1185">Reference proteome</keyword>
<feature type="compositionally biased region" description="Gly residues" evidence="1">
    <location>
        <begin position="67"/>
        <end position="77"/>
    </location>
</feature>
<comment type="caution">
    <text evidence="2">The sequence shown here is derived from an EMBL/GenBank/DDBJ whole genome shotgun (WGS) entry which is preliminary data.</text>
</comment>
<reference evidence="2 3" key="1">
    <citation type="journal article" date="2024" name="IMA Fungus">
        <title>Apiospora arundinis, a panoply of carbohydrate-active enzymes and secondary metabolites.</title>
        <authorList>
            <person name="Sorensen T."/>
            <person name="Petersen C."/>
            <person name="Muurmann A.T."/>
            <person name="Christiansen J.V."/>
            <person name="Brundto M.L."/>
            <person name="Overgaard C.K."/>
            <person name="Boysen A.T."/>
            <person name="Wollenberg R.D."/>
            <person name="Larsen T.O."/>
            <person name="Sorensen J.L."/>
            <person name="Nielsen K.L."/>
            <person name="Sondergaard T.E."/>
        </authorList>
    </citation>
    <scope>NUCLEOTIDE SEQUENCE [LARGE SCALE GENOMIC DNA]</scope>
    <source>
        <strain evidence="2 3">AAU 773</strain>
    </source>
</reference>
<feature type="region of interest" description="Disordered" evidence="1">
    <location>
        <begin position="67"/>
        <end position="94"/>
    </location>
</feature>
<dbReference type="Proteomes" id="UP001390339">
    <property type="component" value="Unassembled WGS sequence"/>
</dbReference>
<feature type="compositionally biased region" description="Low complexity" evidence="1">
    <location>
        <begin position="78"/>
        <end position="87"/>
    </location>
</feature>
<accession>A0ABR2HK47</accession>
<evidence type="ECO:0000313" key="3">
    <source>
        <dbReference type="Proteomes" id="UP001390339"/>
    </source>
</evidence>
<dbReference type="EMBL" id="JAPCWZ010000010">
    <property type="protein sequence ID" value="KAK8848338.1"/>
    <property type="molecule type" value="Genomic_DNA"/>
</dbReference>
<protein>
    <submittedName>
        <fullName evidence="2">Uncharacterized protein</fullName>
    </submittedName>
</protein>
<proteinExistence type="predicted"/>
<organism evidence="2 3">
    <name type="scientific">Apiospora arundinis</name>
    <dbReference type="NCBI Taxonomy" id="335852"/>
    <lineage>
        <taxon>Eukaryota</taxon>
        <taxon>Fungi</taxon>
        <taxon>Dikarya</taxon>
        <taxon>Ascomycota</taxon>
        <taxon>Pezizomycotina</taxon>
        <taxon>Sordariomycetes</taxon>
        <taxon>Xylariomycetidae</taxon>
        <taxon>Amphisphaeriales</taxon>
        <taxon>Apiosporaceae</taxon>
        <taxon>Apiospora</taxon>
    </lineage>
</organism>
<evidence type="ECO:0000313" key="2">
    <source>
        <dbReference type="EMBL" id="KAK8848338.1"/>
    </source>
</evidence>
<sequence length="137" mass="14146">MVRCVGHVVVRRVPYRLGSPPPTRKNTSLQGSCGNKKWPLLDGGRAHKDAGWCVLLAGRGSTRLRGGVGSYGSGGTGRRATTRGSGTPRVGSIDAPRQALSPEMRRTATGSVPGGLGFVLSGTNCDCYPVVLGAATL</sequence>